<keyword evidence="3" id="KW-1185">Reference proteome</keyword>
<accession>A0ABS2MTD0</accession>
<organism evidence="2 3">
    <name type="scientific">Fusibacter tunisiensis</name>
    <dbReference type="NCBI Taxonomy" id="1008308"/>
    <lineage>
        <taxon>Bacteria</taxon>
        <taxon>Bacillati</taxon>
        <taxon>Bacillota</taxon>
        <taxon>Clostridia</taxon>
        <taxon>Eubacteriales</taxon>
        <taxon>Eubacteriales Family XII. Incertae Sedis</taxon>
        <taxon>Fusibacter</taxon>
    </lineage>
</organism>
<evidence type="ECO:0000259" key="1">
    <source>
        <dbReference type="Pfam" id="PF01551"/>
    </source>
</evidence>
<dbReference type="PANTHER" id="PTHR21666:SF270">
    <property type="entry name" value="MUREIN HYDROLASE ACTIVATOR ENVC"/>
    <property type="match status" value="1"/>
</dbReference>
<dbReference type="PANTHER" id="PTHR21666">
    <property type="entry name" value="PEPTIDASE-RELATED"/>
    <property type="match status" value="1"/>
</dbReference>
<comment type="caution">
    <text evidence="2">The sequence shown here is derived from an EMBL/GenBank/DDBJ whole genome shotgun (WGS) entry which is preliminary data.</text>
</comment>
<dbReference type="SUPFAM" id="SSF51261">
    <property type="entry name" value="Duplicated hybrid motif"/>
    <property type="match status" value="1"/>
</dbReference>
<dbReference type="Gene3D" id="2.70.70.10">
    <property type="entry name" value="Glucose Permease (Domain IIA)"/>
    <property type="match status" value="1"/>
</dbReference>
<evidence type="ECO:0000313" key="2">
    <source>
        <dbReference type="EMBL" id="MBM7562664.1"/>
    </source>
</evidence>
<name>A0ABS2MTD0_9FIRM</name>
<dbReference type="InterPro" id="IPR011055">
    <property type="entry name" value="Dup_hybrid_motif"/>
</dbReference>
<dbReference type="Proteomes" id="UP000767854">
    <property type="component" value="Unassembled WGS sequence"/>
</dbReference>
<reference evidence="2 3" key="1">
    <citation type="submission" date="2021-01" db="EMBL/GenBank/DDBJ databases">
        <title>Genomic Encyclopedia of Type Strains, Phase IV (KMG-IV): sequencing the most valuable type-strain genomes for metagenomic binning, comparative biology and taxonomic classification.</title>
        <authorList>
            <person name="Goeker M."/>
        </authorList>
    </citation>
    <scope>NUCLEOTIDE SEQUENCE [LARGE SCALE GENOMIC DNA]</scope>
    <source>
        <strain evidence="2 3">DSM 24436</strain>
    </source>
</reference>
<feature type="domain" description="M23ase beta-sheet core" evidence="1">
    <location>
        <begin position="426"/>
        <end position="518"/>
    </location>
</feature>
<keyword evidence="2" id="KW-0378">Hydrolase</keyword>
<dbReference type="GO" id="GO:0016787">
    <property type="term" value="F:hydrolase activity"/>
    <property type="evidence" value="ECO:0007669"/>
    <property type="project" value="UniProtKB-KW"/>
</dbReference>
<sequence>MNKKISISIVFIGLITLLWAFYAFSLNVFSEASLAKLIVKQDEFSSPEEYVLTDAQKNSLFLAVDSATTPVQAPYEPDYRFSLTFVNQWNLTKSYTLDYTQELGFILYDVKNTKEKYQVAQPDFFSRFDAFDAIYSALLYPVVEIQYGNQSITPGIDSISWEYRRLDGSWLSQPLPTENDLKGNETTTLTTTNDDTQFHLTSSKLPDQVYLEILDDSTGATVYEDYIQPDAIPHPDYDGTFTYKIQNIWNSRHQNYEGHMGLSFQLSIDRPPSLDFSKLEVVQGDFIELQLAYANTPDEINLNLDFTSTPHWYKENNLYKAMIPTSYSTKTGNHTITYDIEDSQPVSLTVMARDFKVQNLIIDQSIESSTRNDKAYAELDTYFVPARKISNPDRYYDTPFVLPAQGRITTEFGEKRTVNGSLTSYRHSGLDIAAPLGTPIAATNTGKVVLAMNLIMTGNTIVIDHGAGIFSVYEHLDSLNVTENQMVEVGQTIGTMGTTGFSTGSHLHFMISHYHINMEPGYLIYGEAITKENYKDLMH</sequence>
<dbReference type="InterPro" id="IPR016047">
    <property type="entry name" value="M23ase_b-sheet_dom"/>
</dbReference>
<dbReference type="EMBL" id="JAFBDT010000025">
    <property type="protein sequence ID" value="MBM7562664.1"/>
    <property type="molecule type" value="Genomic_DNA"/>
</dbReference>
<dbReference type="Pfam" id="PF01551">
    <property type="entry name" value="Peptidase_M23"/>
    <property type="match status" value="1"/>
</dbReference>
<proteinExistence type="predicted"/>
<dbReference type="CDD" id="cd12797">
    <property type="entry name" value="M23_peptidase"/>
    <property type="match status" value="1"/>
</dbReference>
<dbReference type="RefSeq" id="WP_204665092.1">
    <property type="nucleotide sequence ID" value="NZ_JAFBDT010000025.1"/>
</dbReference>
<dbReference type="InterPro" id="IPR050570">
    <property type="entry name" value="Cell_wall_metabolism_enzyme"/>
</dbReference>
<evidence type="ECO:0000313" key="3">
    <source>
        <dbReference type="Proteomes" id="UP000767854"/>
    </source>
</evidence>
<protein>
    <submittedName>
        <fullName evidence="2">Murein DD-endopeptidase MepM/ murein hydrolase activator NlpD</fullName>
    </submittedName>
</protein>
<gene>
    <name evidence="2" type="ORF">JOC49_002225</name>
</gene>